<dbReference type="PANTHER" id="PTHR10827">
    <property type="entry name" value="RETICULOCALBIN"/>
    <property type="match status" value="1"/>
</dbReference>
<feature type="signal peptide" evidence="4">
    <location>
        <begin position="1"/>
        <end position="15"/>
    </location>
</feature>
<dbReference type="PROSITE" id="PS50222">
    <property type="entry name" value="EF_HAND_2"/>
    <property type="match status" value="3"/>
</dbReference>
<dbReference type="Proteomes" id="UP000218231">
    <property type="component" value="Unassembled WGS sequence"/>
</dbReference>
<dbReference type="InterPro" id="IPR011992">
    <property type="entry name" value="EF-hand-dom_pair"/>
</dbReference>
<feature type="domain" description="EF-hand" evidence="5">
    <location>
        <begin position="26"/>
        <end position="52"/>
    </location>
</feature>
<feature type="chain" id="PRO_5012177830" description="EF-hand domain-containing protein" evidence="4">
    <location>
        <begin position="16"/>
        <end position="241"/>
    </location>
</feature>
<dbReference type="Pfam" id="PF13499">
    <property type="entry name" value="EF-hand_7"/>
    <property type="match status" value="1"/>
</dbReference>
<evidence type="ECO:0000256" key="4">
    <source>
        <dbReference type="SAM" id="SignalP"/>
    </source>
</evidence>
<accession>A0A2A2JCF0</accession>
<dbReference type="Pfam" id="PF13202">
    <property type="entry name" value="EF-hand_5"/>
    <property type="match status" value="2"/>
</dbReference>
<dbReference type="SMART" id="SM00054">
    <property type="entry name" value="EFh"/>
    <property type="match status" value="5"/>
</dbReference>
<keyword evidence="7" id="KW-1185">Reference proteome</keyword>
<dbReference type="EMBL" id="LIAE01010531">
    <property type="protein sequence ID" value="PAV59321.1"/>
    <property type="molecule type" value="Genomic_DNA"/>
</dbReference>
<sequence length="241" mass="27314">MIRLILLALPIGILSLVPTNENVTPFDNVDSDHNGEVDFTEFENWFRVNSPKSNNQEAKRLFRKFDVDNNDKLDITEFVPLAFELSKKPIDTEQAIFRQLDLNQDSVVDLQEAALARKRMDGGIIDGLLAVADINRDGQLTWKEFTAQLEFNRPQQQLDANREVALKLLAFVDTDADNKLSPKEVYKFASQGATISEREVMNVFLVLDTNRDAVLDLSEIEKIPSSIIELLQINVEPPKTV</sequence>
<keyword evidence="1" id="KW-0479">Metal-binding</keyword>
<name>A0A2A2JCF0_9BILA</name>
<dbReference type="GO" id="GO:0005509">
    <property type="term" value="F:calcium ion binding"/>
    <property type="evidence" value="ECO:0007669"/>
    <property type="project" value="InterPro"/>
</dbReference>
<comment type="caution">
    <text evidence="6">The sequence shown here is derived from an EMBL/GenBank/DDBJ whole genome shotgun (WGS) entry which is preliminary data.</text>
</comment>
<dbReference type="PANTHER" id="PTHR10827:SF98">
    <property type="entry name" value="45 KDA CALCIUM-BINDING PROTEIN"/>
    <property type="match status" value="1"/>
</dbReference>
<evidence type="ECO:0000256" key="1">
    <source>
        <dbReference type="ARBA" id="ARBA00022723"/>
    </source>
</evidence>
<evidence type="ECO:0000313" key="7">
    <source>
        <dbReference type="Proteomes" id="UP000218231"/>
    </source>
</evidence>
<organism evidence="6 7">
    <name type="scientific">Diploscapter pachys</name>
    <dbReference type="NCBI Taxonomy" id="2018661"/>
    <lineage>
        <taxon>Eukaryota</taxon>
        <taxon>Metazoa</taxon>
        <taxon>Ecdysozoa</taxon>
        <taxon>Nematoda</taxon>
        <taxon>Chromadorea</taxon>
        <taxon>Rhabditida</taxon>
        <taxon>Rhabditina</taxon>
        <taxon>Rhabditomorpha</taxon>
        <taxon>Rhabditoidea</taxon>
        <taxon>Rhabditidae</taxon>
        <taxon>Diploscapter</taxon>
    </lineage>
</organism>
<keyword evidence="2" id="KW-0677">Repeat</keyword>
<dbReference type="InterPro" id="IPR002048">
    <property type="entry name" value="EF_hand_dom"/>
</dbReference>
<dbReference type="Gene3D" id="1.10.238.10">
    <property type="entry name" value="EF-hand"/>
    <property type="match status" value="3"/>
</dbReference>
<proteinExistence type="predicted"/>
<dbReference type="OrthoDB" id="26525at2759"/>
<evidence type="ECO:0000256" key="3">
    <source>
        <dbReference type="ARBA" id="ARBA00022837"/>
    </source>
</evidence>
<dbReference type="InterPro" id="IPR018247">
    <property type="entry name" value="EF_Hand_1_Ca_BS"/>
</dbReference>
<protein>
    <recommendedName>
        <fullName evidence="5">EF-hand domain-containing protein</fullName>
    </recommendedName>
</protein>
<keyword evidence="3" id="KW-0106">Calcium</keyword>
<dbReference type="STRING" id="2018661.A0A2A2JCF0"/>
<dbReference type="AlphaFoldDB" id="A0A2A2JCF0"/>
<feature type="domain" description="EF-hand" evidence="5">
    <location>
        <begin position="195"/>
        <end position="230"/>
    </location>
</feature>
<evidence type="ECO:0000256" key="2">
    <source>
        <dbReference type="ARBA" id="ARBA00022737"/>
    </source>
</evidence>
<evidence type="ECO:0000313" key="6">
    <source>
        <dbReference type="EMBL" id="PAV59321.1"/>
    </source>
</evidence>
<evidence type="ECO:0000259" key="5">
    <source>
        <dbReference type="PROSITE" id="PS50222"/>
    </source>
</evidence>
<keyword evidence="4" id="KW-0732">Signal</keyword>
<dbReference type="PROSITE" id="PS00018">
    <property type="entry name" value="EF_HAND_1"/>
    <property type="match status" value="3"/>
</dbReference>
<reference evidence="6 7" key="1">
    <citation type="journal article" date="2017" name="Curr. Biol.">
        <title>Genome architecture and evolution of a unichromosomal asexual nematode.</title>
        <authorList>
            <person name="Fradin H."/>
            <person name="Zegar C."/>
            <person name="Gutwein M."/>
            <person name="Lucas J."/>
            <person name="Kovtun M."/>
            <person name="Corcoran D."/>
            <person name="Baugh L.R."/>
            <person name="Kiontke K."/>
            <person name="Gunsalus K."/>
            <person name="Fitch D.H."/>
            <person name="Piano F."/>
        </authorList>
    </citation>
    <scope>NUCLEOTIDE SEQUENCE [LARGE SCALE GENOMIC DNA]</scope>
    <source>
        <strain evidence="6">PF1309</strain>
    </source>
</reference>
<dbReference type="SUPFAM" id="SSF47473">
    <property type="entry name" value="EF-hand"/>
    <property type="match status" value="2"/>
</dbReference>
<feature type="domain" description="EF-hand" evidence="5">
    <location>
        <begin position="53"/>
        <end position="88"/>
    </location>
</feature>
<gene>
    <name evidence="6" type="ORF">WR25_15662</name>
</gene>